<dbReference type="PANTHER" id="PTHR42867">
    <property type="entry name" value="MEMBRANE PROTEIN-RELATED"/>
    <property type="match status" value="1"/>
</dbReference>
<accession>A0ABV1DXL4</accession>
<feature type="transmembrane region" description="Helical" evidence="2">
    <location>
        <begin position="250"/>
        <end position="269"/>
    </location>
</feature>
<feature type="transmembrane region" description="Helical" evidence="2">
    <location>
        <begin position="157"/>
        <end position="176"/>
    </location>
</feature>
<dbReference type="RefSeq" id="WP_349218059.1">
    <property type="nucleotide sequence ID" value="NZ_JBBMFD010000003.1"/>
</dbReference>
<sequence length="359" mass="39841">MAKEKRKKKQYTSIGGQALIEGIMMRGPGHSSISVRRTDGEIVTEYLEAASLRDRHPILKIPLLRGVAAFIESLMVGFKALTKSMELSGLADLEDDDEEPSKFEAWITNTFGDKLFGVLTGIATVLAVILGVGLFFFVPSLLFNGLQSLVAADLSGWRALFEGVLKIVIFLTYVILISQMKEIHRVFEYHGAEHKTIFCFEANEELTVENVRKQRRFHPRCGTSFLLTMLLVGILVSYILAATTTLDDNIWLWTPMKILLVPVIMALGFECIKLAGKYDNLFTRIIAAPGLWMQRITTKEPHDDQIEVAIMALKAVLPGGEVYLTKKPEEDTASEEGGSALKEEAAPEPPVSPQEEAVQ</sequence>
<dbReference type="PANTHER" id="PTHR42867:SF1">
    <property type="entry name" value="MEMBRANE PROTEIN-RELATED"/>
    <property type="match status" value="1"/>
</dbReference>
<organism evidence="3 4">
    <name type="scientific">Solibaculum intestinale</name>
    <dbReference type="NCBI Taxonomy" id="3133165"/>
    <lineage>
        <taxon>Bacteria</taxon>
        <taxon>Bacillati</taxon>
        <taxon>Bacillota</taxon>
        <taxon>Clostridia</taxon>
        <taxon>Eubacteriales</taxon>
        <taxon>Oscillospiraceae</taxon>
        <taxon>Solibaculum</taxon>
    </lineage>
</organism>
<keyword evidence="2" id="KW-1133">Transmembrane helix</keyword>
<dbReference type="InterPro" id="IPR010787">
    <property type="entry name" value="DUF1385"/>
</dbReference>
<dbReference type="Pfam" id="PF07136">
    <property type="entry name" value="DUF1385"/>
    <property type="match status" value="1"/>
</dbReference>
<keyword evidence="4" id="KW-1185">Reference proteome</keyword>
<evidence type="ECO:0000256" key="1">
    <source>
        <dbReference type="SAM" id="MobiDB-lite"/>
    </source>
</evidence>
<evidence type="ECO:0000256" key="2">
    <source>
        <dbReference type="SAM" id="Phobius"/>
    </source>
</evidence>
<protein>
    <submittedName>
        <fullName evidence="3">DUF1385 domain-containing protein</fullName>
    </submittedName>
</protein>
<feature type="transmembrane region" description="Helical" evidence="2">
    <location>
        <begin position="115"/>
        <end position="137"/>
    </location>
</feature>
<reference evidence="3 4" key="1">
    <citation type="submission" date="2024-03" db="EMBL/GenBank/DDBJ databases">
        <title>Human intestinal bacterial collection.</title>
        <authorList>
            <person name="Pauvert C."/>
            <person name="Hitch T.C.A."/>
            <person name="Clavel T."/>
        </authorList>
    </citation>
    <scope>NUCLEOTIDE SEQUENCE [LARGE SCALE GENOMIC DNA]</scope>
    <source>
        <strain evidence="3 4">CLA-JM-H44</strain>
    </source>
</reference>
<comment type="caution">
    <text evidence="3">The sequence shown here is derived from an EMBL/GenBank/DDBJ whole genome shotgun (WGS) entry which is preliminary data.</text>
</comment>
<evidence type="ECO:0000313" key="4">
    <source>
        <dbReference type="Proteomes" id="UP001489509"/>
    </source>
</evidence>
<name>A0ABV1DXL4_9FIRM</name>
<dbReference type="EMBL" id="JBBMFD010000003">
    <property type="protein sequence ID" value="MEQ2439793.1"/>
    <property type="molecule type" value="Genomic_DNA"/>
</dbReference>
<gene>
    <name evidence="3" type="ORF">WMO26_03015</name>
</gene>
<feature type="region of interest" description="Disordered" evidence="1">
    <location>
        <begin position="326"/>
        <end position="359"/>
    </location>
</feature>
<evidence type="ECO:0000313" key="3">
    <source>
        <dbReference type="EMBL" id="MEQ2439793.1"/>
    </source>
</evidence>
<proteinExistence type="predicted"/>
<keyword evidence="2" id="KW-0472">Membrane</keyword>
<dbReference type="Proteomes" id="UP001489509">
    <property type="component" value="Unassembled WGS sequence"/>
</dbReference>
<keyword evidence="2" id="KW-0812">Transmembrane</keyword>
<feature type="transmembrane region" description="Helical" evidence="2">
    <location>
        <begin position="222"/>
        <end position="244"/>
    </location>
</feature>